<reference evidence="1 2" key="1">
    <citation type="journal article" date="2023" name="Mol. Biol. Evol.">
        <title>Genomics of Secondarily Temperate Adaptation in the Only Non-Antarctic Icefish.</title>
        <authorList>
            <person name="Rivera-Colon A.G."/>
            <person name="Rayamajhi N."/>
            <person name="Minhas B.F."/>
            <person name="Madrigal G."/>
            <person name="Bilyk K.T."/>
            <person name="Yoon V."/>
            <person name="Hune M."/>
            <person name="Gregory S."/>
            <person name="Cheng C.H.C."/>
            <person name="Catchen J.M."/>
        </authorList>
    </citation>
    <scope>NUCLEOTIDE SEQUENCE [LARGE SCALE GENOMIC DNA]</scope>
    <source>
        <strain evidence="1">JC2023a</strain>
    </source>
</reference>
<proteinExistence type="predicted"/>
<accession>A0AAN8CI64</accession>
<organism evidence="1 2">
    <name type="scientific">Champsocephalus esox</name>
    <name type="common">pike icefish</name>
    <dbReference type="NCBI Taxonomy" id="159716"/>
    <lineage>
        <taxon>Eukaryota</taxon>
        <taxon>Metazoa</taxon>
        <taxon>Chordata</taxon>
        <taxon>Craniata</taxon>
        <taxon>Vertebrata</taxon>
        <taxon>Euteleostomi</taxon>
        <taxon>Actinopterygii</taxon>
        <taxon>Neopterygii</taxon>
        <taxon>Teleostei</taxon>
        <taxon>Neoteleostei</taxon>
        <taxon>Acanthomorphata</taxon>
        <taxon>Eupercaria</taxon>
        <taxon>Perciformes</taxon>
        <taxon>Notothenioidei</taxon>
        <taxon>Channichthyidae</taxon>
        <taxon>Champsocephalus</taxon>
    </lineage>
</organism>
<comment type="caution">
    <text evidence="1">The sequence shown here is derived from an EMBL/GenBank/DDBJ whole genome shotgun (WGS) entry which is preliminary data.</text>
</comment>
<dbReference type="EMBL" id="JAULUE010002051">
    <property type="protein sequence ID" value="KAK5902880.1"/>
    <property type="molecule type" value="Genomic_DNA"/>
</dbReference>
<evidence type="ECO:0000313" key="1">
    <source>
        <dbReference type="EMBL" id="KAK5902880.1"/>
    </source>
</evidence>
<dbReference type="AlphaFoldDB" id="A0AAN8CI64"/>
<dbReference type="Proteomes" id="UP001335648">
    <property type="component" value="Unassembled WGS sequence"/>
</dbReference>
<evidence type="ECO:0000313" key="2">
    <source>
        <dbReference type="Proteomes" id="UP001335648"/>
    </source>
</evidence>
<name>A0AAN8CI64_9TELE</name>
<keyword evidence="2" id="KW-1185">Reference proteome</keyword>
<sequence length="78" mass="8648">MSGFRGKEERLAFQRICHIQAFPCLLEIGGASSQHQDGADHQRQGILCQQLGFLSTNNNETSTMSCCCSSCTCQWAYI</sequence>
<gene>
    <name evidence="1" type="ORF">CesoFtcFv8_008094</name>
</gene>
<protein>
    <submittedName>
        <fullName evidence="1">Uncharacterized protein</fullName>
    </submittedName>
</protein>